<reference evidence="1 2" key="1">
    <citation type="submission" date="2011-03" db="EMBL/GenBank/DDBJ databases">
        <authorList>
            <person name="Weinstock G."/>
            <person name="Sodergren E."/>
            <person name="Clifton S."/>
            <person name="Fulton L."/>
            <person name="Fulton B."/>
            <person name="Courtney L."/>
            <person name="Fronick C."/>
            <person name="Harrison M."/>
            <person name="Strong C."/>
            <person name="Farmer C."/>
            <person name="Delahaunty K."/>
            <person name="Markovic C."/>
            <person name="Hall O."/>
            <person name="Minx P."/>
            <person name="Tomlinson C."/>
            <person name="Mitreva M."/>
            <person name="Hou S."/>
            <person name="Chen J."/>
            <person name="Wollam A."/>
            <person name="Pepin K.H."/>
            <person name="Johnson M."/>
            <person name="Bhonagiri V."/>
            <person name="Zhang X."/>
            <person name="Suruliraj S."/>
            <person name="Warren W."/>
            <person name="Chinwalla A."/>
            <person name="Mardis E.R."/>
            <person name="Wilson R.K."/>
        </authorList>
    </citation>
    <scope>NUCLEOTIDE SEQUENCE [LARGE SCALE GENOMIC DNA]</scope>
    <source>
        <strain evidence="1 2">YIT 11840</strain>
    </source>
</reference>
<dbReference type="AlphaFoldDB" id="G5SU87"/>
<name>G5SU87_9BACT</name>
<dbReference type="STRING" id="762968.HMPREF9441_02942"/>
<dbReference type="EMBL" id="AFFY01000045">
    <property type="protein sequence ID" value="EHG99330.1"/>
    <property type="molecule type" value="Genomic_DNA"/>
</dbReference>
<keyword evidence="2" id="KW-1185">Reference proteome</keyword>
<dbReference type="HOGENOM" id="CLU_1193950_0_0_10"/>
<organism evidence="1 2">
    <name type="scientific">Paraprevotella clara YIT 11840</name>
    <dbReference type="NCBI Taxonomy" id="762968"/>
    <lineage>
        <taxon>Bacteria</taxon>
        <taxon>Pseudomonadati</taxon>
        <taxon>Bacteroidota</taxon>
        <taxon>Bacteroidia</taxon>
        <taxon>Bacteroidales</taxon>
        <taxon>Prevotellaceae</taxon>
        <taxon>Paraprevotella</taxon>
    </lineage>
</organism>
<protein>
    <submittedName>
        <fullName evidence="1">Uncharacterized protein</fullName>
    </submittedName>
</protein>
<evidence type="ECO:0000313" key="1">
    <source>
        <dbReference type="EMBL" id="EHG99330.1"/>
    </source>
</evidence>
<evidence type="ECO:0000313" key="2">
    <source>
        <dbReference type="Proteomes" id="UP000003598"/>
    </source>
</evidence>
<dbReference type="PATRIC" id="fig|762968.3.peg.2617"/>
<comment type="caution">
    <text evidence="1">The sequence shown here is derived from an EMBL/GenBank/DDBJ whole genome shotgun (WGS) entry which is preliminary data.</text>
</comment>
<gene>
    <name evidence="1" type="ORF">HMPREF9441_02942</name>
</gene>
<dbReference type="Proteomes" id="UP000003598">
    <property type="component" value="Unassembled WGS sequence"/>
</dbReference>
<proteinExistence type="predicted"/>
<accession>G5SU87</accession>
<sequence length="232" mass="26862">MIKRKGLFMFIIRHMKPFFVWGLLVVIGGIHAFAAPTGGKLEDRDRSWVTDKNEENGFQTDLEFNKLPVAMLLNNVFIKSDIGIDLYKVEKKEFPYYYIKREHKPFIIRGVGKDGRDSIVLEKDASPDNPIEINGESYIFVQNLISSQKFDLASLEEIKEEFCPDVTEPCLYMVNKFFITKDVGSYKLDRNFVLKVEALPSSEIVFFKGKEPFTIIRIFTNTPGNRYAPRIR</sequence>